<dbReference type="GO" id="GO:0003677">
    <property type="term" value="F:DNA binding"/>
    <property type="evidence" value="ECO:0007669"/>
    <property type="project" value="UniProtKB-KW"/>
</dbReference>
<comment type="caution">
    <text evidence="2">The sequence shown here is derived from an EMBL/GenBank/DDBJ whole genome shotgun (WGS) entry which is preliminary data.</text>
</comment>
<gene>
    <name evidence="2" type="ORF">GMA10_11000</name>
</gene>
<dbReference type="EMBL" id="WOGT01000008">
    <property type="protein sequence ID" value="MUN55731.1"/>
    <property type="molecule type" value="Genomic_DNA"/>
</dbReference>
<keyword evidence="2" id="KW-0238">DNA-binding</keyword>
<dbReference type="InterPro" id="IPR010093">
    <property type="entry name" value="SinI_DNA-bd"/>
</dbReference>
<name>A0A7K1LKK2_9MICC</name>
<dbReference type="SUPFAM" id="SSF46955">
    <property type="entry name" value="Putative DNA-binding domain"/>
    <property type="match status" value="1"/>
</dbReference>
<dbReference type="InterPro" id="IPR009061">
    <property type="entry name" value="DNA-bd_dom_put_sf"/>
</dbReference>
<proteinExistence type="predicted"/>
<sequence length="162" mass="18083">MTVASLYPRRTINPSSFSPEEIAEISEFLSGASCGEEPATPCMSGPDGTKRVIPARLYDTLTFIMDSLCEGQGVTVMHTSAQLTTQKAADFLQMSRPTLVKLLESGEIPFTKVGRHRRVLLADVQEYEERISARRDQFLADQTREAAQEGDYFVVPDDYKTR</sequence>
<protein>
    <submittedName>
        <fullName evidence="2">Excisionase family DNA-binding protein</fullName>
    </submittedName>
</protein>
<accession>A0A7K1LKK2</accession>
<dbReference type="NCBIfam" id="TIGR01764">
    <property type="entry name" value="excise"/>
    <property type="match status" value="1"/>
</dbReference>
<evidence type="ECO:0000313" key="3">
    <source>
        <dbReference type="Proteomes" id="UP000462152"/>
    </source>
</evidence>
<dbReference type="AlphaFoldDB" id="A0A7K1LKK2"/>
<evidence type="ECO:0000313" key="2">
    <source>
        <dbReference type="EMBL" id="MUN55731.1"/>
    </source>
</evidence>
<evidence type="ECO:0000259" key="1">
    <source>
        <dbReference type="Pfam" id="PF12728"/>
    </source>
</evidence>
<organism evidence="2 3">
    <name type="scientific">Rothia koreensis</name>
    <dbReference type="NCBI Taxonomy" id="592378"/>
    <lineage>
        <taxon>Bacteria</taxon>
        <taxon>Bacillati</taxon>
        <taxon>Actinomycetota</taxon>
        <taxon>Actinomycetes</taxon>
        <taxon>Micrococcales</taxon>
        <taxon>Micrococcaceae</taxon>
        <taxon>Rothia</taxon>
    </lineage>
</organism>
<dbReference type="Proteomes" id="UP000462152">
    <property type="component" value="Unassembled WGS sequence"/>
</dbReference>
<reference evidence="2 3" key="1">
    <citation type="submission" date="2019-12" db="EMBL/GenBank/DDBJ databases">
        <authorList>
            <person name="Li J."/>
            <person name="Shi Y."/>
            <person name="Xu G."/>
            <person name="Xiao D."/>
            <person name="Ran X."/>
        </authorList>
    </citation>
    <scope>NUCLEOTIDE SEQUENCE [LARGE SCALE GENOMIC DNA]</scope>
    <source>
        <strain evidence="2 3">JCM 15915</strain>
    </source>
</reference>
<keyword evidence="3" id="KW-1185">Reference proteome</keyword>
<dbReference type="Pfam" id="PF12728">
    <property type="entry name" value="HTH_17"/>
    <property type="match status" value="1"/>
</dbReference>
<feature type="domain" description="Helix-turn-helix" evidence="1">
    <location>
        <begin position="83"/>
        <end position="130"/>
    </location>
</feature>
<dbReference type="InterPro" id="IPR041657">
    <property type="entry name" value="HTH_17"/>
</dbReference>